<proteinExistence type="predicted"/>
<dbReference type="InParanoid" id="F0V9H7"/>
<dbReference type="GO" id="GO:0047499">
    <property type="term" value="F:calcium-independent phospholipase A2 activity"/>
    <property type="evidence" value="ECO:0007669"/>
    <property type="project" value="TreeGrafter"/>
</dbReference>
<evidence type="ECO:0000256" key="2">
    <source>
        <dbReference type="ARBA" id="ARBA00022963"/>
    </source>
</evidence>
<dbReference type="GO" id="GO:0016042">
    <property type="term" value="P:lipid catabolic process"/>
    <property type="evidence" value="ECO:0007669"/>
    <property type="project" value="UniProtKB-KW"/>
</dbReference>
<dbReference type="VEuPathDB" id="ToxoDB:NCLIV_008710"/>
<dbReference type="PANTHER" id="PTHR24185:SF1">
    <property type="entry name" value="CALCIUM-INDEPENDENT PHOSPHOLIPASE A2-GAMMA"/>
    <property type="match status" value="1"/>
</dbReference>
<dbReference type="EMBL" id="FR823383">
    <property type="protein sequence ID" value="CBZ50402.1"/>
    <property type="molecule type" value="Genomic_DNA"/>
</dbReference>
<feature type="compositionally biased region" description="Low complexity" evidence="3">
    <location>
        <begin position="138"/>
        <end position="159"/>
    </location>
</feature>
<dbReference type="GO" id="GO:0016020">
    <property type="term" value="C:membrane"/>
    <property type="evidence" value="ECO:0007669"/>
    <property type="project" value="TreeGrafter"/>
</dbReference>
<keyword evidence="2" id="KW-0443">Lipid metabolism</keyword>
<evidence type="ECO:0000313" key="4">
    <source>
        <dbReference type="EMBL" id="CBZ50402.1"/>
    </source>
</evidence>
<evidence type="ECO:0000256" key="3">
    <source>
        <dbReference type="SAM" id="MobiDB-lite"/>
    </source>
</evidence>
<dbReference type="GeneID" id="13441428"/>
<keyword evidence="2" id="KW-0442">Lipid degradation</keyword>
<dbReference type="SUPFAM" id="SSF52151">
    <property type="entry name" value="FabD/lysophospholipase-like"/>
    <property type="match status" value="1"/>
</dbReference>
<evidence type="ECO:0000313" key="5">
    <source>
        <dbReference type="Proteomes" id="UP000007494"/>
    </source>
</evidence>
<dbReference type="Gene3D" id="3.40.1090.10">
    <property type="entry name" value="Cytosolic phospholipase A2 catalytic domain"/>
    <property type="match status" value="1"/>
</dbReference>
<keyword evidence="1" id="KW-0378">Hydrolase</keyword>
<name>F0V9H7_NEOCL</name>
<feature type="region of interest" description="Disordered" evidence="3">
    <location>
        <begin position="1"/>
        <end position="159"/>
    </location>
</feature>
<dbReference type="InterPro" id="IPR016035">
    <property type="entry name" value="Acyl_Trfase/lysoPLipase"/>
</dbReference>
<reference evidence="5" key="1">
    <citation type="journal article" date="2012" name="PLoS Pathog.">
        <title>Comparative genomics of the apicomplexan parasites Toxoplasma gondii and Neospora caninum: Coccidia differing in host range and transmission strategy.</title>
        <authorList>
            <person name="Reid A.J."/>
            <person name="Vermont S.J."/>
            <person name="Cotton J.A."/>
            <person name="Harris D."/>
            <person name="Hill-Cawthorne G.A."/>
            <person name="Konen-Waisman S."/>
            <person name="Latham S.M."/>
            <person name="Mourier T."/>
            <person name="Norton R."/>
            <person name="Quail M.A."/>
            <person name="Sanders M."/>
            <person name="Shanmugam D."/>
            <person name="Sohal A."/>
            <person name="Wasmuth J.D."/>
            <person name="Brunk B."/>
            <person name="Grigg M.E."/>
            <person name="Howard J.C."/>
            <person name="Parkinson J."/>
            <person name="Roos D.S."/>
            <person name="Trees A.J."/>
            <person name="Berriman M."/>
            <person name="Pain A."/>
            <person name="Wastling J.M."/>
        </authorList>
    </citation>
    <scope>NUCLEOTIDE SEQUENCE [LARGE SCALE GENOMIC DNA]</scope>
    <source>
        <strain evidence="5">Liverpool</strain>
    </source>
</reference>
<sequence>MAASFCPEIRPPSQRGSTELQSSSSHSPRSSSISSSLSFSSPSSSPSFASTAFPQPPDDRGISISRGRGKNKRIGAQEAEGRKGQNRPAGSPRSPVATLESGMSFSQSSPSDSTAPAASEGEDGKAKQTSRRRKTHSRSSPIIFPVPVSPPGSLSAASSGFNCTHERPWGRETCSPAATPCVSLVDRLLSKSSQEILLSVPGYYALCVANKTDSSWDGLFMGLAQMRIVCEYSLSPPTFLKASFSPFMEDVLSAGSRRDPRKCPDQTRVSRRQDASLLMRHSQVSSPPVTTIRSFMLTLDSSGVLTYTSLLILRRLEQEVQFHLGDETVHLASCFDLVAGSGFGGLVALGLLRGLTPSQMLTAWTGAEDDDACGEEPGDFLQTLLREGCMRSRVQQLLVEHLGEQFLNTFSSPPYCLVTAADVLKHPHEVFVLRSYEHMHPAVHAHAYRGTAHVPLWIAGWATCADGAQIKAMSKNDFSLLGYRLEPAVQLQQKTPSTSNPTLLALEEMSRLSGKSLSSFIQENLQLLVSIGTGKGADGSDSFFRGDGSRLHRGDKRGDIAHAWSKRNHIHREVLHWLSDTQNMYYRLNPPHLAHCNPQFMDSRQREYVRAATESYLVDDKFFDVKVMSRLLAYRVLALREKGRDAAAARPRCTPPWAGGPTAKVFPIAHVARSQS</sequence>
<dbReference type="Proteomes" id="UP000007494">
    <property type="component" value="Chromosome III"/>
</dbReference>
<gene>
    <name evidence="4" type="ORF">NCLIV_008710</name>
</gene>
<dbReference type="GO" id="GO:0019369">
    <property type="term" value="P:arachidonate metabolic process"/>
    <property type="evidence" value="ECO:0007669"/>
    <property type="project" value="TreeGrafter"/>
</dbReference>
<dbReference type="PANTHER" id="PTHR24185">
    <property type="entry name" value="CALCIUM-INDEPENDENT PHOSPHOLIPASE A2-GAMMA"/>
    <property type="match status" value="1"/>
</dbReference>
<accession>F0V9H7</accession>
<dbReference type="AlphaFoldDB" id="F0V9H7"/>
<dbReference type="OrthoDB" id="630895at2759"/>
<keyword evidence="5" id="KW-1185">Reference proteome</keyword>
<dbReference type="eggNOG" id="KOG0513">
    <property type="taxonomic scope" value="Eukaryota"/>
</dbReference>
<feature type="compositionally biased region" description="Low complexity" evidence="3">
    <location>
        <begin position="22"/>
        <end position="50"/>
    </location>
</feature>
<feature type="compositionally biased region" description="Basic residues" evidence="3">
    <location>
        <begin position="128"/>
        <end position="137"/>
    </location>
</feature>
<protein>
    <submittedName>
        <fullName evidence="4">Putative patatin-like phospholipase domain-containing protein</fullName>
    </submittedName>
</protein>
<evidence type="ECO:0000256" key="1">
    <source>
        <dbReference type="ARBA" id="ARBA00022801"/>
    </source>
</evidence>
<feature type="compositionally biased region" description="Low complexity" evidence="3">
    <location>
        <begin position="101"/>
        <end position="119"/>
    </location>
</feature>
<organism evidence="4 5">
    <name type="scientific">Neospora caninum (strain Liverpool)</name>
    <dbReference type="NCBI Taxonomy" id="572307"/>
    <lineage>
        <taxon>Eukaryota</taxon>
        <taxon>Sar</taxon>
        <taxon>Alveolata</taxon>
        <taxon>Apicomplexa</taxon>
        <taxon>Conoidasida</taxon>
        <taxon>Coccidia</taxon>
        <taxon>Eucoccidiorida</taxon>
        <taxon>Eimeriorina</taxon>
        <taxon>Sarcocystidae</taxon>
        <taxon>Neospora</taxon>
    </lineage>
</organism>
<dbReference type="RefSeq" id="XP_003880436.1">
    <property type="nucleotide sequence ID" value="XM_003880387.1"/>
</dbReference>